<dbReference type="EMBL" id="FNRJ01000013">
    <property type="protein sequence ID" value="SEB01686.1"/>
    <property type="molecule type" value="Genomic_DNA"/>
</dbReference>
<dbReference type="RefSeq" id="WP_091827274.1">
    <property type="nucleotide sequence ID" value="NZ_FNRJ01000013.1"/>
</dbReference>
<dbReference type="PANTHER" id="PTHR47151:SF3">
    <property type="entry name" value="LEUCINE-SPECIFIC-BINDING PROTEIN"/>
    <property type="match status" value="1"/>
</dbReference>
<evidence type="ECO:0000256" key="4">
    <source>
        <dbReference type="ARBA" id="ARBA00022970"/>
    </source>
</evidence>
<name>A0A1H4FWH4_9GAMM</name>
<reference evidence="8" key="1">
    <citation type="submission" date="2016-10" db="EMBL/GenBank/DDBJ databases">
        <authorList>
            <person name="Varghese N."/>
            <person name="Submissions S."/>
        </authorList>
    </citation>
    <scope>NUCLEOTIDE SEQUENCE [LARGE SCALE GENOMIC DNA]</scope>
    <source>
        <strain evidence="8">DSM 11526</strain>
    </source>
</reference>
<comment type="similarity">
    <text evidence="1">Belongs to the leucine-binding protein family.</text>
</comment>
<dbReference type="PRINTS" id="PR00337">
    <property type="entry name" value="LEUILEVALBP"/>
</dbReference>
<dbReference type="AlphaFoldDB" id="A0A1H4FWH4"/>
<evidence type="ECO:0000256" key="1">
    <source>
        <dbReference type="ARBA" id="ARBA00010062"/>
    </source>
</evidence>
<organism evidence="7 8">
    <name type="scientific">Marinobacterium iners DSM 11526</name>
    <dbReference type="NCBI Taxonomy" id="1122198"/>
    <lineage>
        <taxon>Bacteria</taxon>
        <taxon>Pseudomonadati</taxon>
        <taxon>Pseudomonadota</taxon>
        <taxon>Gammaproteobacteria</taxon>
        <taxon>Oceanospirillales</taxon>
        <taxon>Oceanospirillaceae</taxon>
        <taxon>Marinobacterium</taxon>
    </lineage>
</organism>
<keyword evidence="4" id="KW-0029">Amino-acid transport</keyword>
<dbReference type="InterPro" id="IPR028081">
    <property type="entry name" value="Leu-bd"/>
</dbReference>
<evidence type="ECO:0000313" key="8">
    <source>
        <dbReference type="Proteomes" id="UP000242469"/>
    </source>
</evidence>
<accession>A0A1H4FWH4</accession>
<evidence type="ECO:0000256" key="5">
    <source>
        <dbReference type="SAM" id="SignalP"/>
    </source>
</evidence>
<feature type="domain" description="Leucine-binding protein" evidence="6">
    <location>
        <begin position="30"/>
        <end position="367"/>
    </location>
</feature>
<evidence type="ECO:0000256" key="3">
    <source>
        <dbReference type="ARBA" id="ARBA00022729"/>
    </source>
</evidence>
<evidence type="ECO:0000259" key="6">
    <source>
        <dbReference type="Pfam" id="PF13458"/>
    </source>
</evidence>
<dbReference type="STRING" id="1122198.SAMN02745729_11325"/>
<dbReference type="InterPro" id="IPR028082">
    <property type="entry name" value="Peripla_BP_I"/>
</dbReference>
<dbReference type="NCBIfam" id="NF011933">
    <property type="entry name" value="PRK15404.1"/>
    <property type="match status" value="1"/>
</dbReference>
<dbReference type="GO" id="GO:0006865">
    <property type="term" value="P:amino acid transport"/>
    <property type="evidence" value="ECO:0007669"/>
    <property type="project" value="UniProtKB-KW"/>
</dbReference>
<dbReference type="CDD" id="cd06342">
    <property type="entry name" value="PBP1_ABC_LIVBP-like"/>
    <property type="match status" value="1"/>
</dbReference>
<keyword evidence="3 5" id="KW-0732">Signal</keyword>
<dbReference type="OrthoDB" id="9768386at2"/>
<proteinExistence type="inferred from homology"/>
<gene>
    <name evidence="7" type="ORF">SAMN02745729_11325</name>
</gene>
<evidence type="ECO:0000313" key="7">
    <source>
        <dbReference type="EMBL" id="SEB01686.1"/>
    </source>
</evidence>
<evidence type="ECO:0000256" key="2">
    <source>
        <dbReference type="ARBA" id="ARBA00022448"/>
    </source>
</evidence>
<keyword evidence="8" id="KW-1185">Reference proteome</keyword>
<feature type="chain" id="PRO_5017293445" evidence="5">
    <location>
        <begin position="28"/>
        <end position="374"/>
    </location>
</feature>
<sequence length="374" mass="39904">MKQTFGSFGKTLLAAGSLLAAVSSVQAESLKIGIAGPVTGPVAQYGDMQKIGAMMAIRQINEAGGINGQTLEGIIYDDACDPKQAVAVANRIVNDDIRHVIGHLCSSSTEPASDIYEEEGVLMITAASTSPTITEKGYELIFRTIGLDSLQGSLAAAHIRDHVKPERLAVIHDKQQYGEGLATTVKDLLAADGIEAEMFEGVTPGDKDFSALIAKLKRNNIDFVYYGGYHPELGLILRQSREKGFDVPFMGPEGVVNSDLAAIAGEAMEGVLATAPKSFDQNPENAALTEAFKARNEDPSGPFVFPAYAAIQVMTDAIKATGETDPYALAEYLRANRFDTTIGEIGFDARGDLTESTFMVYRLHADGSKTALSE</sequence>
<dbReference type="PANTHER" id="PTHR47151">
    <property type="entry name" value="LEU/ILE/VAL-BINDING ABC TRANSPORTER SUBUNIT"/>
    <property type="match status" value="1"/>
</dbReference>
<keyword evidence="2" id="KW-0813">Transport</keyword>
<dbReference type="InterPro" id="IPR000709">
    <property type="entry name" value="Leu_Ile_Val-bd"/>
</dbReference>
<protein>
    <submittedName>
        <fullName evidence="7">L-leucine-binding protein /L-isoleucine-binding protein /L-valine-binding protein</fullName>
    </submittedName>
</protein>
<dbReference type="Proteomes" id="UP000242469">
    <property type="component" value="Unassembled WGS sequence"/>
</dbReference>
<dbReference type="SUPFAM" id="SSF53822">
    <property type="entry name" value="Periplasmic binding protein-like I"/>
    <property type="match status" value="1"/>
</dbReference>
<dbReference type="Pfam" id="PF13458">
    <property type="entry name" value="Peripla_BP_6"/>
    <property type="match status" value="1"/>
</dbReference>
<dbReference type="Gene3D" id="3.40.50.2300">
    <property type="match status" value="2"/>
</dbReference>
<feature type="signal peptide" evidence="5">
    <location>
        <begin position="1"/>
        <end position="27"/>
    </location>
</feature>